<evidence type="ECO:0000256" key="9">
    <source>
        <dbReference type="SAM" id="MobiDB-lite"/>
    </source>
</evidence>
<dbReference type="GO" id="GO:0005634">
    <property type="term" value="C:nucleus"/>
    <property type="evidence" value="ECO:0007669"/>
    <property type="project" value="TreeGrafter"/>
</dbReference>
<dbReference type="Gene3D" id="1.20.1280.50">
    <property type="match status" value="1"/>
</dbReference>
<comment type="caution">
    <text evidence="11">The sequence shown here is derived from an EMBL/GenBank/DDBJ whole genome shotgun (WGS) entry which is preliminary data.</text>
</comment>
<accession>A0AAD2HK96</accession>
<evidence type="ECO:0000256" key="1">
    <source>
        <dbReference type="ARBA" id="ARBA00012513"/>
    </source>
</evidence>
<evidence type="ECO:0000313" key="12">
    <source>
        <dbReference type="Proteomes" id="UP001295794"/>
    </source>
</evidence>
<dbReference type="EMBL" id="CAVNYO010000405">
    <property type="protein sequence ID" value="CAK5275462.1"/>
    <property type="molecule type" value="Genomic_DNA"/>
</dbReference>
<evidence type="ECO:0000313" key="11">
    <source>
        <dbReference type="EMBL" id="CAK5275462.1"/>
    </source>
</evidence>
<dbReference type="InterPro" id="IPR011009">
    <property type="entry name" value="Kinase-like_dom_sf"/>
</dbReference>
<evidence type="ECO:0000256" key="7">
    <source>
        <dbReference type="ARBA" id="ARBA00047899"/>
    </source>
</evidence>
<dbReference type="Gene3D" id="3.30.200.20">
    <property type="entry name" value="Phosphorylase Kinase, domain 1"/>
    <property type="match status" value="1"/>
</dbReference>
<keyword evidence="5" id="KW-0418">Kinase</keyword>
<dbReference type="Pfam" id="PF12330">
    <property type="entry name" value="Haspin_kinase"/>
    <property type="match status" value="1"/>
</dbReference>
<reference evidence="11" key="1">
    <citation type="submission" date="2023-11" db="EMBL/GenBank/DDBJ databases">
        <authorList>
            <person name="De Vega J J."/>
            <person name="De Vega J J."/>
        </authorList>
    </citation>
    <scope>NUCLEOTIDE SEQUENCE</scope>
</reference>
<dbReference type="SUPFAM" id="SSF56112">
    <property type="entry name" value="Protein kinase-like (PK-like)"/>
    <property type="match status" value="1"/>
</dbReference>
<evidence type="ECO:0000256" key="6">
    <source>
        <dbReference type="ARBA" id="ARBA00022840"/>
    </source>
</evidence>
<evidence type="ECO:0000256" key="8">
    <source>
        <dbReference type="ARBA" id="ARBA00048679"/>
    </source>
</evidence>
<gene>
    <name evidence="11" type="ORF">MYCIT1_LOCUS23222</name>
</gene>
<dbReference type="GO" id="GO:0000278">
    <property type="term" value="P:mitotic cell cycle"/>
    <property type="evidence" value="ECO:0007669"/>
    <property type="project" value="TreeGrafter"/>
</dbReference>
<evidence type="ECO:0000256" key="4">
    <source>
        <dbReference type="ARBA" id="ARBA00022741"/>
    </source>
</evidence>
<keyword evidence="4" id="KW-0547">Nucleotide-binding</keyword>
<dbReference type="Proteomes" id="UP001295794">
    <property type="component" value="Unassembled WGS sequence"/>
</dbReference>
<feature type="compositionally biased region" description="Basic residues" evidence="9">
    <location>
        <begin position="76"/>
        <end position="93"/>
    </location>
</feature>
<feature type="region of interest" description="Disordered" evidence="9">
    <location>
        <begin position="249"/>
        <end position="305"/>
    </location>
</feature>
<dbReference type="EC" id="2.7.11.1" evidence="1"/>
<dbReference type="Gene3D" id="1.10.510.10">
    <property type="entry name" value="Transferase(Phosphotransferase) domain 1"/>
    <property type="match status" value="1"/>
</dbReference>
<feature type="region of interest" description="Disordered" evidence="9">
    <location>
        <begin position="53"/>
        <end position="130"/>
    </location>
</feature>
<organism evidence="11 12">
    <name type="scientific">Mycena citricolor</name>
    <dbReference type="NCBI Taxonomy" id="2018698"/>
    <lineage>
        <taxon>Eukaryota</taxon>
        <taxon>Fungi</taxon>
        <taxon>Dikarya</taxon>
        <taxon>Basidiomycota</taxon>
        <taxon>Agaricomycotina</taxon>
        <taxon>Agaricomycetes</taxon>
        <taxon>Agaricomycetidae</taxon>
        <taxon>Agaricales</taxon>
        <taxon>Marasmiineae</taxon>
        <taxon>Mycenaceae</taxon>
        <taxon>Mycena</taxon>
    </lineage>
</organism>
<keyword evidence="3" id="KW-0808">Transferase</keyword>
<evidence type="ECO:0000256" key="2">
    <source>
        <dbReference type="ARBA" id="ARBA00022527"/>
    </source>
</evidence>
<name>A0AAD2HK96_9AGAR</name>
<dbReference type="PANTHER" id="PTHR24419">
    <property type="entry name" value="INTERLEUKIN-1 RECEPTOR-ASSOCIATED KINASE"/>
    <property type="match status" value="1"/>
</dbReference>
<feature type="region of interest" description="Disordered" evidence="9">
    <location>
        <begin position="709"/>
        <end position="728"/>
    </location>
</feature>
<keyword evidence="12" id="KW-1185">Reference proteome</keyword>
<dbReference type="GO" id="GO:0035556">
    <property type="term" value="P:intracellular signal transduction"/>
    <property type="evidence" value="ECO:0007669"/>
    <property type="project" value="TreeGrafter"/>
</dbReference>
<feature type="compositionally biased region" description="Low complexity" evidence="9">
    <location>
        <begin position="258"/>
        <end position="272"/>
    </location>
</feature>
<evidence type="ECO:0000256" key="5">
    <source>
        <dbReference type="ARBA" id="ARBA00022777"/>
    </source>
</evidence>
<protein>
    <recommendedName>
        <fullName evidence="1">non-specific serine/threonine protein kinase</fullName>
        <ecNumber evidence="1">2.7.11.1</ecNumber>
    </recommendedName>
</protein>
<dbReference type="GO" id="GO:0005524">
    <property type="term" value="F:ATP binding"/>
    <property type="evidence" value="ECO:0007669"/>
    <property type="project" value="UniProtKB-KW"/>
</dbReference>
<dbReference type="GO" id="GO:0072354">
    <property type="term" value="F:histone H3T3 kinase activity"/>
    <property type="evidence" value="ECO:0007669"/>
    <property type="project" value="TreeGrafter"/>
</dbReference>
<keyword evidence="6" id="KW-0067">ATP-binding</keyword>
<feature type="domain" description="Serine/threonine-protein kinase haspin C-terminal" evidence="10">
    <location>
        <begin position="612"/>
        <end position="692"/>
    </location>
</feature>
<comment type="catalytic activity">
    <reaction evidence="7">
        <text>L-threonyl-[protein] + ATP = O-phospho-L-threonyl-[protein] + ADP + H(+)</text>
        <dbReference type="Rhea" id="RHEA:46608"/>
        <dbReference type="Rhea" id="RHEA-COMP:11060"/>
        <dbReference type="Rhea" id="RHEA-COMP:11605"/>
        <dbReference type="ChEBI" id="CHEBI:15378"/>
        <dbReference type="ChEBI" id="CHEBI:30013"/>
        <dbReference type="ChEBI" id="CHEBI:30616"/>
        <dbReference type="ChEBI" id="CHEBI:61977"/>
        <dbReference type="ChEBI" id="CHEBI:456216"/>
        <dbReference type="EC" id="2.7.11.1"/>
    </reaction>
</comment>
<proteinExistence type="predicted"/>
<sequence length="1336" mass="148479">MLGHHTKQVHTYGKRQTRIVNAEERFPRAPPSIFDDLPTQVMVPVVSRMKRRENTIVGTATRTKSKTKPPSPKVIHVSRRSRASPPSRKHPQIRRIEAGDDEGPAKRTPSRQPLGVRPANTPRSPQVALPLKLRRSSPKMTPLINKQFAPYMDILVLDDMGNTLSQERRVSRPTVIISSDSEDDPPVQPKPARRLRKLAPLRIESDESDSEDEIPMRIETHVPKPHFDSTTRLKVEVVIPTAVSIASLPAIRPPPRPSLKSSLKSSASQRPRVGSPIIKSRQLTPARRRGLYTPPSPPSPCTSLDEDLSFDLSSLEISVIPGSEQHSASEEVPEYLQPLLAECGQTESGVHEFSAFIRTFPLDTLVRNSDAPSTFRKIGEASYSEVYGIGDVVLKVIPLRDESHRQLRPKAREDTLDVPFSTDVKDVLKEIIVTDAMGQVCDGFVDLLRTYIVKGTYPQILLELWDEYEREKGTESVRPDTFTVSQVYAIIVLPNGGPDLEAFKFSPKTPWRQASSIFWQVAKALAHAEQLVSFEHRDLHLGQILVKDMPVQPPRALQAVNQNRAAPTKTAPVTMDSSAAAVQVTLIDLGLSRMDAGDGAGGEMVHWTPFDEEIFAGEGDYQFDIYRFMRDHNSGDWEAFHPLTNSMAQWLHHLVTKLLKGKGLKAPARRKTITPNRTSSTFSERDCHECLLDLEEWLGRSISAVSEVEKGKSKGRKKRTMPSASKVTPPALLEGPMCAGEVVGYASPHANASLSIATGVEAVTRLWKIPSQDADVLVSDQNNIVAALESMEARGDCSSLVEDRKTLMIALSNLHTHRNALAPVSRLSAELLSEVFLILTAYSCVSANHPGYITPAEARLSIETVCRHWRLVAFGCARLWSNIDFGFDPTSRVRESLERSHGTLLTVQANVSMHESAGENVLLVLPDHLFRTQCLDLGLTGNYYERLRSGLVAPAPKLEVLRLHCSNDTISLASDAFAAHIPCLRQLELVNCSIPKCSVMLRMQLTYLSVSDIPPELAFSVMEWLEVLAALPELQVLTIVSAFASTSQSVEKHLPSIHLPDLIAISLGGHMWNCTELLVQLNFPPTPCIEIDCISFLMEQPMELTCLSILLETIGKLLKALPAGERLRALGVRWLSNTELVLKGSSDAEANLSPDTDSSPEFQLSFVPRSYVFPLLSAVLSAFPTSGISKLDISPPPCECDLPSPAHLLHMDDWPRLFRFFPAVTHLYRIRYDLVLCLLNLIEEDPTIFPALSTLGLVNTSFETPGVFDTLIRMLRSRQRPITKISLTFCTNVAARLSALRKTGVAIEWDGKARFERHSDEETRLRRIRFGYAIWV</sequence>
<evidence type="ECO:0000256" key="3">
    <source>
        <dbReference type="ARBA" id="ARBA00022679"/>
    </source>
</evidence>
<comment type="catalytic activity">
    <reaction evidence="8">
        <text>L-seryl-[protein] + ATP = O-phospho-L-seryl-[protein] + ADP + H(+)</text>
        <dbReference type="Rhea" id="RHEA:17989"/>
        <dbReference type="Rhea" id="RHEA-COMP:9863"/>
        <dbReference type="Rhea" id="RHEA-COMP:11604"/>
        <dbReference type="ChEBI" id="CHEBI:15378"/>
        <dbReference type="ChEBI" id="CHEBI:29999"/>
        <dbReference type="ChEBI" id="CHEBI:30616"/>
        <dbReference type="ChEBI" id="CHEBI:83421"/>
        <dbReference type="ChEBI" id="CHEBI:456216"/>
        <dbReference type="EC" id="2.7.11.1"/>
    </reaction>
</comment>
<dbReference type="PANTHER" id="PTHR24419:SF18">
    <property type="entry name" value="SERINE_THREONINE-PROTEIN KINASE HASPIN"/>
    <property type="match status" value="1"/>
</dbReference>
<keyword evidence="2" id="KW-0723">Serine/threonine-protein kinase</keyword>
<dbReference type="SMART" id="SM01331">
    <property type="entry name" value="DUF3635"/>
    <property type="match status" value="1"/>
</dbReference>
<dbReference type="InterPro" id="IPR024604">
    <property type="entry name" value="GSG2_C"/>
</dbReference>
<dbReference type="GO" id="GO:0005737">
    <property type="term" value="C:cytoplasm"/>
    <property type="evidence" value="ECO:0007669"/>
    <property type="project" value="TreeGrafter"/>
</dbReference>
<evidence type="ECO:0000259" key="10">
    <source>
        <dbReference type="SMART" id="SM01331"/>
    </source>
</evidence>